<dbReference type="InterPro" id="IPR053143">
    <property type="entry name" value="Arylsulfate_ST"/>
</dbReference>
<dbReference type="Proteomes" id="UP000265618">
    <property type="component" value="Unassembled WGS sequence"/>
</dbReference>
<evidence type="ECO:0000313" key="2">
    <source>
        <dbReference type="Proteomes" id="UP000265618"/>
    </source>
</evidence>
<dbReference type="PANTHER" id="PTHR35340">
    <property type="entry name" value="PQQ ENZYME REPEAT PROTEIN-RELATED"/>
    <property type="match status" value="1"/>
</dbReference>
<protein>
    <submittedName>
        <fullName evidence="1">Arylsulfotransferase</fullName>
    </submittedName>
</protein>
<name>A0A9K3GEQ6_9EUKA</name>
<dbReference type="EMBL" id="BDIP01000337">
    <property type="protein sequence ID" value="GIQ81224.1"/>
    <property type="molecule type" value="Genomic_DNA"/>
</dbReference>
<accession>A0A9K3GEQ6</accession>
<keyword evidence="2" id="KW-1185">Reference proteome</keyword>
<feature type="non-terminal residue" evidence="1">
    <location>
        <position position="1"/>
    </location>
</feature>
<organism evidence="1 2">
    <name type="scientific">Kipferlia bialata</name>
    <dbReference type="NCBI Taxonomy" id="797122"/>
    <lineage>
        <taxon>Eukaryota</taxon>
        <taxon>Metamonada</taxon>
        <taxon>Carpediemonas-like organisms</taxon>
        <taxon>Kipferlia</taxon>
    </lineage>
</organism>
<evidence type="ECO:0000313" key="1">
    <source>
        <dbReference type="EMBL" id="GIQ81224.1"/>
    </source>
</evidence>
<dbReference type="PANTHER" id="PTHR35340:SF5">
    <property type="entry name" value="ASST-DOMAIN-CONTAINING PROTEIN"/>
    <property type="match status" value="1"/>
</dbReference>
<dbReference type="Pfam" id="PF05935">
    <property type="entry name" value="Arylsulfotrans"/>
    <property type="match status" value="1"/>
</dbReference>
<dbReference type="GO" id="GO:0004062">
    <property type="term" value="F:aryl sulfotransferase activity"/>
    <property type="evidence" value="ECO:0007669"/>
    <property type="project" value="InterPro"/>
</dbReference>
<dbReference type="InterPro" id="IPR010262">
    <property type="entry name" value="Arylsulfotransferase_bact"/>
</dbReference>
<gene>
    <name evidence="1" type="ORF">KIPB_002150</name>
</gene>
<dbReference type="AlphaFoldDB" id="A0A9K3GEQ6"/>
<comment type="caution">
    <text evidence="1">The sequence shown here is derived from an EMBL/GenBank/DDBJ whole genome shotgun (WGS) entry which is preliminary data.</text>
</comment>
<sequence length="707" mass="79239">VRYWDSGDNILYRPDVAGTYEVTVETGFRLYYDPSVSHSWEPYSQTLDVETTSVSFTASGIVGTTVMPPLTASPSLRALDYMTLGVRYALPPIDVDALSALYLAASGEDTDDFCMRVHYKRVTEAGDLPDTWHTTTCKAGDLPDTWHTATCNEITAGQPTYMTVVGMMAETEYQLRHDYVRVPRPQPQDDDFEWTLSSGVVFTEPEEDCVSIHGMQGGQAVTFTTGEIPKEAAKRLSPYIMRPEYVENHNAPTSEKEGFMVQSHLAMGFGRNGLPSATDLNGNYVYFMPYYKGAFMFGVENSGLITRVSGRGTWFMWTQGTTSLNPDITAPSLASIWAEVDMEGVPLWVMTIYELNDTLLAAGVEMVADVLGHHDAVRTPDGRTLIMGGYSVIDFNVEKEEFSMLDWPSCNTERKSPPSVERAEEVAEEHYDFVVEFAKDRTFTKAWKSKDAVDETLEWCHENSYISISYDLWTMSLDPIYYGDSALDRTHANTLHIDPVDGNLWISLRHFDTVAKIDWQTGEEMYNLRDFDLFDADYEPYVLDYENNVSFFTHQHCPETYSVAGRPDLKLISIFDNNNTPVFTHGAARHSFGTLALINEALQEAIILRKKELPTYCASLGTSQVLANGNTWYHCGRHESVKGWKDPFGDSSTVYEVSPAGDIVYSAGCDLASYRVFRLSSLYGGTDYTPVSEDYTASLTIPAAWDV</sequence>
<proteinExistence type="predicted"/>
<reference evidence="1 2" key="1">
    <citation type="journal article" date="2018" name="PLoS ONE">
        <title>The draft genome of Kipferlia bialata reveals reductive genome evolution in fornicate parasites.</title>
        <authorList>
            <person name="Tanifuji G."/>
            <person name="Takabayashi S."/>
            <person name="Kume K."/>
            <person name="Takagi M."/>
            <person name="Nakayama T."/>
            <person name="Kamikawa R."/>
            <person name="Inagaki Y."/>
            <person name="Hashimoto T."/>
        </authorList>
    </citation>
    <scope>NUCLEOTIDE SEQUENCE [LARGE SCALE GENOMIC DNA]</scope>
    <source>
        <strain evidence="1">NY0173</strain>
    </source>
</reference>